<sequence>MADVDDVRRLALELPETSERPSYGTPGFRVKDRLFARLRFDGGGRGAPADAGNDVLVLMCAELAEKEALIAAEPRKFFTTSHYDGYPMVLVRLAQVDAGELRELLVEAWLARAPSRLRAAHEEGLSG</sequence>
<dbReference type="Pfam" id="PF04237">
    <property type="entry name" value="YjbR"/>
    <property type="match status" value="1"/>
</dbReference>
<dbReference type="Proteomes" id="UP001284601">
    <property type="component" value="Unassembled WGS sequence"/>
</dbReference>
<reference evidence="2" key="1">
    <citation type="submission" date="2023-07" db="EMBL/GenBank/DDBJ databases">
        <title>Conexibacter stalactiti sp. nov., isolated from stalactites in a lava cave and emended description of the genus Conexibacter.</title>
        <authorList>
            <person name="Lee S.D."/>
        </authorList>
    </citation>
    <scope>NUCLEOTIDE SEQUENCE [LARGE SCALE GENOMIC DNA]</scope>
    <source>
        <strain evidence="2">KCTC 39840</strain>
    </source>
</reference>
<organism evidence="1 2">
    <name type="scientific">Conexibacter stalactiti</name>
    <dbReference type="NCBI Taxonomy" id="1940611"/>
    <lineage>
        <taxon>Bacteria</taxon>
        <taxon>Bacillati</taxon>
        <taxon>Actinomycetota</taxon>
        <taxon>Thermoleophilia</taxon>
        <taxon>Solirubrobacterales</taxon>
        <taxon>Conexibacteraceae</taxon>
        <taxon>Conexibacter</taxon>
    </lineage>
</organism>
<dbReference type="InterPro" id="IPR058532">
    <property type="entry name" value="YjbR/MT2646/Rv2570-like"/>
</dbReference>
<dbReference type="InterPro" id="IPR038056">
    <property type="entry name" value="YjbR-like_sf"/>
</dbReference>
<dbReference type="SUPFAM" id="SSF142906">
    <property type="entry name" value="YjbR-like"/>
    <property type="match status" value="1"/>
</dbReference>
<dbReference type="GO" id="GO:0003677">
    <property type="term" value="F:DNA binding"/>
    <property type="evidence" value="ECO:0007669"/>
    <property type="project" value="UniProtKB-KW"/>
</dbReference>
<reference evidence="1 2" key="2">
    <citation type="submission" date="2023-10" db="EMBL/GenBank/DDBJ databases">
        <authorList>
            <person name="Han X.F."/>
        </authorList>
    </citation>
    <scope>NUCLEOTIDE SEQUENCE [LARGE SCALE GENOMIC DNA]</scope>
    <source>
        <strain evidence="1 2">KCTC 39840</strain>
    </source>
</reference>
<evidence type="ECO:0000313" key="2">
    <source>
        <dbReference type="Proteomes" id="UP001284601"/>
    </source>
</evidence>
<evidence type="ECO:0000313" key="1">
    <source>
        <dbReference type="EMBL" id="MDW5594654.1"/>
    </source>
</evidence>
<dbReference type="EMBL" id="JAWSTH010000020">
    <property type="protein sequence ID" value="MDW5594654.1"/>
    <property type="molecule type" value="Genomic_DNA"/>
</dbReference>
<name>A0ABU4HMZ7_9ACTN</name>
<gene>
    <name evidence="1" type="ORF">R7226_09925</name>
</gene>
<keyword evidence="2" id="KW-1185">Reference proteome</keyword>
<dbReference type="RefSeq" id="WP_318596948.1">
    <property type="nucleotide sequence ID" value="NZ_JAWSTH010000020.1"/>
</dbReference>
<protein>
    <submittedName>
        <fullName evidence="1">MmcQ/YjbR family DNA-binding protein</fullName>
    </submittedName>
</protein>
<accession>A0ABU4HMZ7</accession>
<proteinExistence type="predicted"/>
<comment type="caution">
    <text evidence="1">The sequence shown here is derived from an EMBL/GenBank/DDBJ whole genome shotgun (WGS) entry which is preliminary data.</text>
</comment>
<keyword evidence="1" id="KW-0238">DNA-binding</keyword>